<dbReference type="EMBL" id="JABRWJ010000002">
    <property type="protein sequence ID" value="NRF66817.1"/>
    <property type="molecule type" value="Genomic_DNA"/>
</dbReference>
<dbReference type="Pfam" id="PF13489">
    <property type="entry name" value="Methyltransf_23"/>
    <property type="match status" value="1"/>
</dbReference>
<dbReference type="Gene3D" id="3.40.50.150">
    <property type="entry name" value="Vaccinia Virus protein VP39"/>
    <property type="match status" value="1"/>
</dbReference>
<keyword evidence="1" id="KW-0489">Methyltransferase</keyword>
<dbReference type="RefSeq" id="WP_173121920.1">
    <property type="nucleotide sequence ID" value="NZ_JABRWJ010000002.1"/>
</dbReference>
<name>A0ABX2EDZ1_9BURK</name>
<keyword evidence="2" id="KW-1185">Reference proteome</keyword>
<dbReference type="GO" id="GO:0008168">
    <property type="term" value="F:methyltransferase activity"/>
    <property type="evidence" value="ECO:0007669"/>
    <property type="project" value="UniProtKB-KW"/>
</dbReference>
<comment type="caution">
    <text evidence="1">The sequence shown here is derived from an EMBL/GenBank/DDBJ whole genome shotgun (WGS) entry which is preliminary data.</text>
</comment>
<dbReference type="InterPro" id="IPR029063">
    <property type="entry name" value="SAM-dependent_MTases_sf"/>
</dbReference>
<proteinExistence type="predicted"/>
<reference evidence="1 2" key="1">
    <citation type="submission" date="2020-05" db="EMBL/GenBank/DDBJ databases">
        <title>Aquincola sp. isolate from soil.</title>
        <authorList>
            <person name="Han J."/>
            <person name="Kim D.-U."/>
        </authorList>
    </citation>
    <scope>NUCLEOTIDE SEQUENCE [LARGE SCALE GENOMIC DNA]</scope>
    <source>
        <strain evidence="1 2">S2</strain>
    </source>
</reference>
<evidence type="ECO:0000313" key="2">
    <source>
        <dbReference type="Proteomes" id="UP000737171"/>
    </source>
</evidence>
<dbReference type="Proteomes" id="UP000737171">
    <property type="component" value="Unassembled WGS sequence"/>
</dbReference>
<evidence type="ECO:0000313" key="1">
    <source>
        <dbReference type="EMBL" id="NRF66817.1"/>
    </source>
</evidence>
<dbReference type="GO" id="GO:0032259">
    <property type="term" value="P:methylation"/>
    <property type="evidence" value="ECO:0007669"/>
    <property type="project" value="UniProtKB-KW"/>
</dbReference>
<dbReference type="SUPFAM" id="SSF53335">
    <property type="entry name" value="S-adenosyl-L-methionine-dependent methyltransferases"/>
    <property type="match status" value="1"/>
</dbReference>
<gene>
    <name evidence="1" type="ORF">HLB44_07465</name>
</gene>
<organism evidence="1 2">
    <name type="scientific">Pseudaquabacterium terrae</name>
    <dbReference type="NCBI Taxonomy" id="2732868"/>
    <lineage>
        <taxon>Bacteria</taxon>
        <taxon>Pseudomonadati</taxon>
        <taxon>Pseudomonadota</taxon>
        <taxon>Betaproteobacteria</taxon>
        <taxon>Burkholderiales</taxon>
        <taxon>Sphaerotilaceae</taxon>
        <taxon>Pseudaquabacterium</taxon>
    </lineage>
</organism>
<accession>A0ABX2EDZ1</accession>
<protein>
    <submittedName>
        <fullName evidence="1">Class I SAM-dependent methyltransferase</fullName>
    </submittedName>
</protein>
<keyword evidence="1" id="KW-0808">Transferase</keyword>
<sequence>MVTYAPRYYYEAAVMVDLVRRIFNFMSSEPAEVAKNSPSSTSDASLTSDNYEESARTFYAYLPDEVRDIFVNDALYHKSRYLELLNRSYGARILELGSDKPFISHYLRTTHTHAAVETVSIDIPYSKYPITRVDIEGEQLPFEAGSFTDVIFTEVLEHLFRDPAWTIYQINAALAMGGTLFLTTPNACGYDSLINFVNQVNPNARSQFYAAIESGHPHLWTANECRDILVAHGFSVEAVDTVDYVPIPRPPELMAFLDAHSRDKGMNGQSLRIVAKKVQSVTGPTYPRGLFPEGMPVQMRGALREWAVKTLANERP</sequence>